<feature type="domain" description="Autotransporter" evidence="3">
    <location>
        <begin position="521"/>
        <end position="804"/>
    </location>
</feature>
<organism evidence="4">
    <name type="scientific">Burkholderia sp. M701</name>
    <dbReference type="NCBI Taxonomy" id="326454"/>
    <lineage>
        <taxon>Bacteria</taxon>
        <taxon>Pseudomonadati</taxon>
        <taxon>Pseudomonadota</taxon>
        <taxon>Betaproteobacteria</taxon>
        <taxon>Burkholderiales</taxon>
        <taxon>Burkholderiaceae</taxon>
        <taxon>Burkholderia</taxon>
    </lineage>
</organism>
<protein>
    <submittedName>
        <fullName evidence="4">Autotransporter</fullName>
    </submittedName>
</protein>
<dbReference type="RefSeq" id="WP_023842633.1">
    <property type="nucleotide sequence ID" value="NC_022995.1"/>
</dbReference>
<evidence type="ECO:0000256" key="2">
    <source>
        <dbReference type="SAM" id="SignalP"/>
    </source>
</evidence>
<name>V5YND4_9BURK</name>
<evidence type="ECO:0000259" key="3">
    <source>
        <dbReference type="PROSITE" id="PS51208"/>
    </source>
</evidence>
<reference evidence="4" key="2">
    <citation type="submission" date="2024-06" db="EMBL/GenBank/DDBJ databases">
        <authorList>
            <person name="Sakai Y."/>
            <person name="Fujii T."/>
        </authorList>
    </citation>
    <scope>NUCLEOTIDE SEQUENCE</scope>
    <source>
        <strain evidence="4">M701</strain>
        <plasmid evidence="4">pM7012</plasmid>
    </source>
</reference>
<feature type="signal peptide" evidence="2">
    <location>
        <begin position="1"/>
        <end position="31"/>
    </location>
</feature>
<feature type="chain" id="PRO_5004743098" evidence="2">
    <location>
        <begin position="32"/>
        <end position="804"/>
    </location>
</feature>
<dbReference type="InterPro" id="IPR006315">
    <property type="entry name" value="OM_autotransptr_brl_dom"/>
</dbReference>
<dbReference type="EMBL" id="AB853026">
    <property type="protein sequence ID" value="BAO19090.1"/>
    <property type="molecule type" value="Genomic_DNA"/>
</dbReference>
<evidence type="ECO:0000313" key="4">
    <source>
        <dbReference type="EMBL" id="BAO19090.1"/>
    </source>
</evidence>
<dbReference type="SMART" id="SM00869">
    <property type="entry name" value="Autotransporter"/>
    <property type="match status" value="1"/>
</dbReference>
<feature type="region of interest" description="Disordered" evidence="1">
    <location>
        <begin position="393"/>
        <end position="421"/>
    </location>
</feature>
<feature type="compositionally biased region" description="Gly residues" evidence="1">
    <location>
        <begin position="402"/>
        <end position="414"/>
    </location>
</feature>
<dbReference type="Pfam" id="PF03797">
    <property type="entry name" value="Autotransporter"/>
    <property type="match status" value="1"/>
</dbReference>
<evidence type="ECO:0000256" key="1">
    <source>
        <dbReference type="SAM" id="MobiDB-lite"/>
    </source>
</evidence>
<accession>V5YND4</accession>
<reference evidence="4" key="1">
    <citation type="journal article" date="2014" name="Microbiology">
        <title>A 2,4-dichlorophenoxyacetic acid degradation plasmid pM7012 discloses distribution of an unclassified megaplasmid group across bacterial species.</title>
        <authorList>
            <person name="Sakai Y."/>
            <person name="Ogawa N."/>
            <person name="Shimomura Y."/>
            <person name="Fujii T."/>
        </authorList>
    </citation>
    <scope>NUCLEOTIDE SEQUENCE</scope>
    <source>
        <strain evidence="4">M701</strain>
    </source>
</reference>
<sequence>MHQTNQRPQPKRLTLCVLAAVAAFAPLYAQAECAPTGGAMTWSSGDCTISATTGGVASTTSTAAVTVESGASVGTLTNSQSISNSGGDAIANAGAIASISNASTISSTSTTGSGINNSGTITGIMNQNGATISGSSVGVTNGSAATIGTLENAGALAGNVAIYNAGIIGQIDNPGVISGASYAIDNTSTGSLGPINNSGVIMGNIKNESASDLVLNGASGKQNGDFIGQNGQLGTITNPNSNVVLGSGNIYLGDNVDVSGHALNNTGAKLVVGQNVAITGNYSQAAGATLQVNVSPGAVANGNRASDSGYGRLVVSGSATIAPGSSVALQPLSTAFGSIALVAGQRFVVVDASSQGTQYNEKTLNYSAAGFNGAVSGQAVTADGRSDLLVTLGTTSTSTPGDGTGTGTGTGTGSGTVTPPNTGSLATQPNAGASLDGLTSYTGYENQNLLNLYNAALALGSTGSTSEINRAGVQLSPALQSSSAQAAAAPTFDSLNIVAAHSNSVRIAQADGAQSGIATGEASPKWGAWGQAFGGHAGQGVIDGVDGYSANYGGFLIGADRAINDRWRAGGVFTYSNTLVDGTENAAGSSTRVNAYGLLGYASYAGSPWYVDMSAGVIQQNFDSTRVVDFQGFSGVANGSYSGQQYVMNAEFGWPLALGKATLTPIARLDYSYQHQGSYTESGGNGAALAVDATHETSVRSTLGGKLERGFSTHYGIVEPSVAIAWTHEYNHSRLVTGARYAGDPLGQTSFTTVGASPVSDLADIGVGVTLLRGNTLTLSARYDLQAGSHFTSQTGSLRIRELF</sequence>
<keyword evidence="2" id="KW-0732">Signal</keyword>
<dbReference type="NCBIfam" id="TIGR01414">
    <property type="entry name" value="autotrans_barl"/>
    <property type="match status" value="1"/>
</dbReference>
<dbReference type="PROSITE" id="PS51208">
    <property type="entry name" value="AUTOTRANSPORTER"/>
    <property type="match status" value="1"/>
</dbReference>
<geneLocation type="plasmid" evidence="4">
    <name>pM7012</name>
</geneLocation>
<dbReference type="InterPro" id="IPR005546">
    <property type="entry name" value="Autotransporte_beta"/>
</dbReference>
<dbReference type="Gene3D" id="2.40.128.130">
    <property type="entry name" value="Autotransporter beta-domain"/>
    <property type="match status" value="1"/>
</dbReference>
<dbReference type="AlphaFoldDB" id="V5YND4"/>
<dbReference type="InterPro" id="IPR036709">
    <property type="entry name" value="Autotransporte_beta_dom_sf"/>
</dbReference>
<proteinExistence type="predicted"/>
<dbReference type="SUPFAM" id="SSF103515">
    <property type="entry name" value="Autotransporter"/>
    <property type="match status" value="1"/>
</dbReference>
<keyword evidence="4" id="KW-0614">Plasmid</keyword>
<dbReference type="GO" id="GO:0019867">
    <property type="term" value="C:outer membrane"/>
    <property type="evidence" value="ECO:0007669"/>
    <property type="project" value="InterPro"/>
</dbReference>